<name>A0A8J7ILQ1_9RHOB</name>
<dbReference type="RefSeq" id="WP_228847625.1">
    <property type="nucleotide sequence ID" value="NZ_JADCKQ010000002.1"/>
</dbReference>
<protein>
    <submittedName>
        <fullName evidence="2">Uncharacterized protein</fullName>
    </submittedName>
</protein>
<dbReference type="AlphaFoldDB" id="A0A8J7ILQ1"/>
<evidence type="ECO:0000256" key="1">
    <source>
        <dbReference type="SAM" id="SignalP"/>
    </source>
</evidence>
<evidence type="ECO:0000313" key="2">
    <source>
        <dbReference type="EMBL" id="MBI1492721.1"/>
    </source>
</evidence>
<proteinExistence type="predicted"/>
<accession>A0A8J7ILQ1</accession>
<comment type="caution">
    <text evidence="2">The sequence shown here is derived from an EMBL/GenBank/DDBJ whole genome shotgun (WGS) entry which is preliminary data.</text>
</comment>
<reference evidence="2" key="1">
    <citation type="submission" date="2020-10" db="EMBL/GenBank/DDBJ databases">
        <title>Paenihalocynthiibacter styelae gen. nov., sp. nov., isolated from stalked sea squirt Styela clava.</title>
        <authorList>
            <person name="Kim Y.-O."/>
            <person name="Yoon J.-H."/>
        </authorList>
    </citation>
    <scope>NUCLEOTIDE SEQUENCE</scope>
    <source>
        <strain evidence="2">MYP1-1</strain>
    </source>
</reference>
<evidence type="ECO:0000313" key="3">
    <source>
        <dbReference type="Proteomes" id="UP000640583"/>
    </source>
</evidence>
<organism evidence="2 3">
    <name type="scientific">Halocynthiibacter styelae</name>
    <dbReference type="NCBI Taxonomy" id="2761955"/>
    <lineage>
        <taxon>Bacteria</taxon>
        <taxon>Pseudomonadati</taxon>
        <taxon>Pseudomonadota</taxon>
        <taxon>Alphaproteobacteria</taxon>
        <taxon>Rhodobacterales</taxon>
        <taxon>Paracoccaceae</taxon>
        <taxon>Halocynthiibacter</taxon>
    </lineage>
</organism>
<dbReference type="EMBL" id="JADCKQ010000002">
    <property type="protein sequence ID" value="MBI1492721.1"/>
    <property type="molecule type" value="Genomic_DNA"/>
</dbReference>
<sequence length="121" mass="13208">MRGILQTIACVLLCVAVMAPRVNAAIVAFFPDSFRMIVICTGTEMRTIILDPSGAPVSEELLAESVCLMGDGAVMSEAPEVFWQRLHLRFTRDTALFAQFTDADQLILLRPPGRGPPALFV</sequence>
<feature type="signal peptide" evidence="1">
    <location>
        <begin position="1"/>
        <end position="24"/>
    </location>
</feature>
<gene>
    <name evidence="2" type="ORF">H1D41_03625</name>
</gene>
<feature type="chain" id="PRO_5035299559" evidence="1">
    <location>
        <begin position="25"/>
        <end position="121"/>
    </location>
</feature>
<keyword evidence="3" id="KW-1185">Reference proteome</keyword>
<dbReference type="Proteomes" id="UP000640583">
    <property type="component" value="Unassembled WGS sequence"/>
</dbReference>
<keyword evidence="1" id="KW-0732">Signal</keyword>